<gene>
    <name evidence="4" type="primary">maiA</name>
    <name evidence="4" type="ORF">G5B40_07570</name>
</gene>
<dbReference type="InterPro" id="IPR034333">
    <property type="entry name" value="GST_Zeta_N"/>
</dbReference>
<evidence type="ECO:0000313" key="5">
    <source>
        <dbReference type="Proteomes" id="UP000503336"/>
    </source>
</evidence>
<dbReference type="EMBL" id="CP049056">
    <property type="protein sequence ID" value="QIE55326.1"/>
    <property type="molecule type" value="Genomic_DNA"/>
</dbReference>
<accession>A0A7L5BYL0</accession>
<dbReference type="GO" id="GO:0006749">
    <property type="term" value="P:glutathione metabolic process"/>
    <property type="evidence" value="ECO:0007669"/>
    <property type="project" value="TreeGrafter"/>
</dbReference>
<dbReference type="GO" id="GO:0004364">
    <property type="term" value="F:glutathione transferase activity"/>
    <property type="evidence" value="ECO:0007669"/>
    <property type="project" value="TreeGrafter"/>
</dbReference>
<proteinExistence type="inferred from homology"/>
<sequence>MDDVILYDYWRSSAAYRVRIALNLKGIAYRAVPVDLLKGEQTGPANLARNPQGLVPTLEIDRLSLTQSLPIIEYLDETRPEHPLVPAEPRARQRVRAIAAAIAMEIHPVCNLSVARYVTGGAVEAMGDWMRRFIPKGLAAVEEMVKKDRTGGFVHGDAPGLAECCLVPQLYNARRWKVDLTPYPTLREIDGHCALLNAFEAAHPDAVGVAA</sequence>
<evidence type="ECO:0000256" key="1">
    <source>
        <dbReference type="ARBA" id="ARBA00010007"/>
    </source>
</evidence>
<dbReference type="InterPro" id="IPR036282">
    <property type="entry name" value="Glutathione-S-Trfase_C_sf"/>
</dbReference>
<dbReference type="InterPro" id="IPR004045">
    <property type="entry name" value="Glutathione_S-Trfase_N"/>
</dbReference>
<evidence type="ECO:0000259" key="3">
    <source>
        <dbReference type="PROSITE" id="PS50405"/>
    </source>
</evidence>
<dbReference type="InterPro" id="IPR034330">
    <property type="entry name" value="GST_Zeta_C"/>
</dbReference>
<dbReference type="SUPFAM" id="SSF47616">
    <property type="entry name" value="GST C-terminal domain-like"/>
    <property type="match status" value="1"/>
</dbReference>
<dbReference type="Pfam" id="PF13417">
    <property type="entry name" value="GST_N_3"/>
    <property type="match status" value="1"/>
</dbReference>
<dbReference type="SFLD" id="SFLDS00019">
    <property type="entry name" value="Glutathione_Transferase_(cytos"/>
    <property type="match status" value="1"/>
</dbReference>
<protein>
    <submittedName>
        <fullName evidence="4">Maleylacetoacetate isomerase</fullName>
        <ecNumber evidence="4">5.2.1.2</ecNumber>
    </submittedName>
</protein>
<dbReference type="PANTHER" id="PTHR42673">
    <property type="entry name" value="MALEYLACETOACETATE ISOMERASE"/>
    <property type="match status" value="1"/>
</dbReference>
<dbReference type="PROSITE" id="PS50405">
    <property type="entry name" value="GST_CTER"/>
    <property type="match status" value="1"/>
</dbReference>
<reference evidence="4 5" key="1">
    <citation type="submission" date="2020-02" db="EMBL/GenBank/DDBJ databases">
        <title>complete genome sequence of Rhodobacteraceae bacterium.</title>
        <authorList>
            <person name="Park J."/>
            <person name="Kim Y.-S."/>
            <person name="Kim K.-H."/>
        </authorList>
    </citation>
    <scope>NUCLEOTIDE SEQUENCE [LARGE SCALE GENOMIC DNA]</scope>
    <source>
        <strain evidence="4 5">RR4-56</strain>
    </source>
</reference>
<dbReference type="AlphaFoldDB" id="A0A7L5BYL0"/>
<dbReference type="Gene3D" id="3.40.30.10">
    <property type="entry name" value="Glutaredoxin"/>
    <property type="match status" value="1"/>
</dbReference>
<evidence type="ECO:0000259" key="2">
    <source>
        <dbReference type="PROSITE" id="PS50404"/>
    </source>
</evidence>
<dbReference type="KEGG" id="hdh:G5B40_07570"/>
<dbReference type="GO" id="GO:0016034">
    <property type="term" value="F:maleylacetoacetate isomerase activity"/>
    <property type="evidence" value="ECO:0007669"/>
    <property type="project" value="UniProtKB-EC"/>
</dbReference>
<dbReference type="Proteomes" id="UP000503336">
    <property type="component" value="Chromosome"/>
</dbReference>
<comment type="similarity">
    <text evidence="1">Belongs to the GST superfamily. Zeta family.</text>
</comment>
<dbReference type="SUPFAM" id="SSF52833">
    <property type="entry name" value="Thioredoxin-like"/>
    <property type="match status" value="1"/>
</dbReference>
<dbReference type="EC" id="5.2.1.2" evidence="4"/>
<feature type="domain" description="GST C-terminal" evidence="3">
    <location>
        <begin position="88"/>
        <end position="211"/>
    </location>
</feature>
<feature type="domain" description="GST N-terminal" evidence="2">
    <location>
        <begin position="2"/>
        <end position="83"/>
    </location>
</feature>
<name>A0A7L5BYL0_9RHOB</name>
<dbReference type="InterPro" id="IPR005955">
    <property type="entry name" value="GST_Zeta"/>
</dbReference>
<dbReference type="CDD" id="cd03042">
    <property type="entry name" value="GST_N_Zeta"/>
    <property type="match status" value="1"/>
</dbReference>
<dbReference type="PROSITE" id="PS50404">
    <property type="entry name" value="GST_NTER"/>
    <property type="match status" value="1"/>
</dbReference>
<dbReference type="GO" id="GO:0005737">
    <property type="term" value="C:cytoplasm"/>
    <property type="evidence" value="ECO:0007669"/>
    <property type="project" value="InterPro"/>
</dbReference>
<keyword evidence="4" id="KW-0413">Isomerase</keyword>
<dbReference type="Gene3D" id="1.20.1050.10">
    <property type="match status" value="1"/>
</dbReference>
<dbReference type="CDD" id="cd03191">
    <property type="entry name" value="GST_C_Zeta"/>
    <property type="match status" value="1"/>
</dbReference>
<dbReference type="SFLD" id="SFLDG00358">
    <property type="entry name" value="Main_(cytGST)"/>
    <property type="match status" value="1"/>
</dbReference>
<organism evidence="4 5">
    <name type="scientific">Pikeienuella piscinae</name>
    <dbReference type="NCBI Taxonomy" id="2748098"/>
    <lineage>
        <taxon>Bacteria</taxon>
        <taxon>Pseudomonadati</taxon>
        <taxon>Pseudomonadota</taxon>
        <taxon>Alphaproteobacteria</taxon>
        <taxon>Rhodobacterales</taxon>
        <taxon>Paracoccaceae</taxon>
        <taxon>Pikeienuella</taxon>
    </lineage>
</organism>
<dbReference type="InterPro" id="IPR010987">
    <property type="entry name" value="Glutathione-S-Trfase_C-like"/>
</dbReference>
<keyword evidence="5" id="KW-1185">Reference proteome</keyword>
<dbReference type="RefSeq" id="WP_165097070.1">
    <property type="nucleotide sequence ID" value="NZ_CP049056.1"/>
</dbReference>
<evidence type="ECO:0000313" key="4">
    <source>
        <dbReference type="EMBL" id="QIE55326.1"/>
    </source>
</evidence>
<dbReference type="NCBIfam" id="TIGR01262">
    <property type="entry name" value="maiA"/>
    <property type="match status" value="1"/>
</dbReference>
<dbReference type="InterPro" id="IPR036249">
    <property type="entry name" value="Thioredoxin-like_sf"/>
</dbReference>
<dbReference type="InterPro" id="IPR040079">
    <property type="entry name" value="Glutathione_S-Trfase"/>
</dbReference>
<dbReference type="GO" id="GO:0006559">
    <property type="term" value="P:L-phenylalanine catabolic process"/>
    <property type="evidence" value="ECO:0007669"/>
    <property type="project" value="TreeGrafter"/>
</dbReference>
<dbReference type="PANTHER" id="PTHR42673:SF21">
    <property type="entry name" value="GLUTATHIONE S-TRANSFERASE YFCF"/>
    <property type="match status" value="1"/>
</dbReference>